<reference evidence="2 3" key="1">
    <citation type="journal article" date="2016" name="Genome Announc.">
        <title>Complete Genome Sequence of Methylobacterium populi P-1M, Isolated from Pink-Pigmented Household Biofilm.</title>
        <authorList>
            <person name="Morohoshi T."/>
            <person name="Ikeda T."/>
        </authorList>
    </citation>
    <scope>NUCLEOTIDE SEQUENCE [LARGE SCALE GENOMIC DNA]</scope>
    <source>
        <strain evidence="2 3">P-1M</strain>
    </source>
</reference>
<evidence type="ECO:0000256" key="1">
    <source>
        <dbReference type="SAM" id="MobiDB-lite"/>
    </source>
</evidence>
<organism evidence="2 3">
    <name type="scientific">Methylorubrum populi</name>
    <dbReference type="NCBI Taxonomy" id="223967"/>
    <lineage>
        <taxon>Bacteria</taxon>
        <taxon>Pseudomonadati</taxon>
        <taxon>Pseudomonadota</taxon>
        <taxon>Alphaproteobacteria</taxon>
        <taxon>Hyphomicrobiales</taxon>
        <taxon>Methylobacteriaceae</taxon>
        <taxon>Methylorubrum</taxon>
    </lineage>
</organism>
<accession>A0A160PCY0</accession>
<dbReference type="Proteomes" id="UP000218288">
    <property type="component" value="Chromosome"/>
</dbReference>
<gene>
    <name evidence="2" type="ORF">MPPM_1268</name>
</gene>
<name>A0A160PCY0_9HYPH</name>
<protein>
    <submittedName>
        <fullName evidence="2">Uncharacterized protein</fullName>
    </submittedName>
</protein>
<dbReference type="EMBL" id="AP014809">
    <property type="protein sequence ID" value="BAU89873.1"/>
    <property type="molecule type" value="Genomic_DNA"/>
</dbReference>
<dbReference type="AlphaFoldDB" id="A0A160PCY0"/>
<evidence type="ECO:0000313" key="3">
    <source>
        <dbReference type="Proteomes" id="UP000218288"/>
    </source>
</evidence>
<evidence type="ECO:0000313" key="2">
    <source>
        <dbReference type="EMBL" id="BAU89873.1"/>
    </source>
</evidence>
<sequence>MTAYSVQQIKFEFISYVKEFGADFSAWSVGVAEDAPAALFDEHGIDAARDIWLWKPAVSPAAAAMVRDWICGRQGAAALAGEGRQVFLFRRGPGGVKRRTRDRSTAPSPNRSPLGAANRRPARCRRQPTVTGAFPCSFVPPFCPLLPSRPPSWPPCWPRLRVPRPPPSTI</sequence>
<proteinExistence type="predicted"/>
<feature type="region of interest" description="Disordered" evidence="1">
    <location>
        <begin position="94"/>
        <end position="125"/>
    </location>
</feature>
<dbReference type="RefSeq" id="WP_244573483.1">
    <property type="nucleotide sequence ID" value="NZ_AP014809.1"/>
</dbReference>